<keyword evidence="2" id="KW-0805">Transcription regulation</keyword>
<keyword evidence="4" id="KW-0804">Transcription</keyword>
<dbReference type="Gene3D" id="1.10.10.10">
    <property type="entry name" value="Winged helix-like DNA-binding domain superfamily/Winged helix DNA-binding domain"/>
    <property type="match status" value="1"/>
</dbReference>
<dbReference type="InterPro" id="IPR005119">
    <property type="entry name" value="LysR_subst-bd"/>
</dbReference>
<evidence type="ECO:0000256" key="4">
    <source>
        <dbReference type="ARBA" id="ARBA00023163"/>
    </source>
</evidence>
<dbReference type="InterPro" id="IPR000847">
    <property type="entry name" value="LysR_HTH_N"/>
</dbReference>
<dbReference type="PANTHER" id="PTHR30346:SF17">
    <property type="entry name" value="LYSR FAMILY TRANSCRIPTIONAL REGULATOR"/>
    <property type="match status" value="1"/>
</dbReference>
<dbReference type="Pfam" id="PF03466">
    <property type="entry name" value="LysR_substrate"/>
    <property type="match status" value="1"/>
</dbReference>
<dbReference type="GO" id="GO:0003677">
    <property type="term" value="F:DNA binding"/>
    <property type="evidence" value="ECO:0007669"/>
    <property type="project" value="UniProtKB-KW"/>
</dbReference>
<dbReference type="Pfam" id="PF00126">
    <property type="entry name" value="HTH_1"/>
    <property type="match status" value="1"/>
</dbReference>
<evidence type="ECO:0000259" key="5">
    <source>
        <dbReference type="PROSITE" id="PS50931"/>
    </source>
</evidence>
<dbReference type="RefSeq" id="WP_148907420.1">
    <property type="nucleotide sequence ID" value="NZ_VNHX01000002.1"/>
</dbReference>
<dbReference type="AlphaFoldDB" id="A0A5S5DRX3"/>
<evidence type="ECO:0000256" key="2">
    <source>
        <dbReference type="ARBA" id="ARBA00023015"/>
    </source>
</evidence>
<dbReference type="InterPro" id="IPR036390">
    <property type="entry name" value="WH_DNA-bd_sf"/>
</dbReference>
<dbReference type="PROSITE" id="PS50931">
    <property type="entry name" value="HTH_LYSR"/>
    <property type="match status" value="1"/>
</dbReference>
<proteinExistence type="inferred from homology"/>
<reference evidence="6 7" key="1">
    <citation type="submission" date="2019-07" db="EMBL/GenBank/DDBJ databases">
        <title>Genomic Encyclopedia of Archaeal and Bacterial Type Strains, Phase II (KMG-II): from individual species to whole genera.</title>
        <authorList>
            <person name="Goeker M."/>
        </authorList>
    </citation>
    <scope>NUCLEOTIDE SEQUENCE [LARGE SCALE GENOMIC DNA]</scope>
    <source>
        <strain evidence="6 7">DSM 18850</strain>
    </source>
</reference>
<dbReference type="OrthoDB" id="9803735at2"/>
<comment type="similarity">
    <text evidence="1">Belongs to the LysR transcriptional regulatory family.</text>
</comment>
<dbReference type="SUPFAM" id="SSF46785">
    <property type="entry name" value="Winged helix' DNA-binding domain"/>
    <property type="match status" value="1"/>
</dbReference>
<comment type="caution">
    <text evidence="6">The sequence shown here is derived from an EMBL/GenBank/DDBJ whole genome shotgun (WGS) entry which is preliminary data.</text>
</comment>
<evidence type="ECO:0000256" key="1">
    <source>
        <dbReference type="ARBA" id="ARBA00009437"/>
    </source>
</evidence>
<dbReference type="Gene3D" id="3.40.190.10">
    <property type="entry name" value="Periplasmic binding protein-like II"/>
    <property type="match status" value="2"/>
</dbReference>
<feature type="domain" description="HTH lysR-type" evidence="5">
    <location>
        <begin position="1"/>
        <end position="58"/>
    </location>
</feature>
<dbReference type="CDD" id="cd08414">
    <property type="entry name" value="PBP2_LTTR_aromatics_like"/>
    <property type="match status" value="1"/>
</dbReference>
<dbReference type="InterPro" id="IPR036388">
    <property type="entry name" value="WH-like_DNA-bd_sf"/>
</dbReference>
<dbReference type="SUPFAM" id="SSF53850">
    <property type="entry name" value="Periplasmic binding protein-like II"/>
    <property type="match status" value="1"/>
</dbReference>
<dbReference type="PANTHER" id="PTHR30346">
    <property type="entry name" value="TRANSCRIPTIONAL DUAL REGULATOR HCAR-RELATED"/>
    <property type="match status" value="1"/>
</dbReference>
<dbReference type="FunFam" id="1.10.10.10:FF:000001">
    <property type="entry name" value="LysR family transcriptional regulator"/>
    <property type="match status" value="1"/>
</dbReference>
<evidence type="ECO:0000256" key="3">
    <source>
        <dbReference type="ARBA" id="ARBA00023125"/>
    </source>
</evidence>
<dbReference type="Proteomes" id="UP000325105">
    <property type="component" value="Unassembled WGS sequence"/>
</dbReference>
<evidence type="ECO:0000313" key="7">
    <source>
        <dbReference type="Proteomes" id="UP000325105"/>
    </source>
</evidence>
<protein>
    <submittedName>
        <fullName evidence="6">LysR family transcriptional regulator</fullName>
    </submittedName>
</protein>
<dbReference type="PRINTS" id="PR00039">
    <property type="entry name" value="HTHLYSR"/>
</dbReference>
<keyword evidence="7" id="KW-1185">Reference proteome</keyword>
<sequence length="291" mass="33394">MELRHLRYFITLAEELHFGRAAKRLYISQPPLSRQIKELEEELGAVLFLRNNRRVTLTEAGRFFFHEASEMLRRLQLAQQLTNRIHGSFAGDVKIGYISSTDKSKLGRLVQEIQRQYPFVQTKLFELSTKQQIKALEDRQMDFGIIRGPNYSAKLQTERLYEDGFVLAIPRGMPLPEDLAQLSRQPFVSYHANYAPIYHSQMIAYCAKLGFTPNLRHECNNVPSILELVHLGAGISVVPQSVQSQYAHLAVDFLNPSESEIRTDILLAYTVEPEHAAFSDLQKLILHTLKK</sequence>
<name>A0A5S5DRX3_9SPHI</name>
<keyword evidence="3" id="KW-0238">DNA-binding</keyword>
<dbReference type="EMBL" id="VNHX01000002">
    <property type="protein sequence ID" value="TYP97776.1"/>
    <property type="molecule type" value="Genomic_DNA"/>
</dbReference>
<accession>A0A5S5DRX3</accession>
<evidence type="ECO:0000313" key="6">
    <source>
        <dbReference type="EMBL" id="TYP97776.1"/>
    </source>
</evidence>
<organism evidence="6 7">
    <name type="scientific">Sphingobacterium allocomposti</name>
    <dbReference type="NCBI Taxonomy" id="415956"/>
    <lineage>
        <taxon>Bacteria</taxon>
        <taxon>Pseudomonadati</taxon>
        <taxon>Bacteroidota</taxon>
        <taxon>Sphingobacteriia</taxon>
        <taxon>Sphingobacteriales</taxon>
        <taxon>Sphingobacteriaceae</taxon>
        <taxon>Sphingobacterium</taxon>
    </lineage>
</organism>
<gene>
    <name evidence="6" type="ORF">BC792_102198</name>
</gene>
<dbReference type="GO" id="GO:0032993">
    <property type="term" value="C:protein-DNA complex"/>
    <property type="evidence" value="ECO:0007669"/>
    <property type="project" value="TreeGrafter"/>
</dbReference>
<dbReference type="GO" id="GO:0003700">
    <property type="term" value="F:DNA-binding transcription factor activity"/>
    <property type="evidence" value="ECO:0007669"/>
    <property type="project" value="InterPro"/>
</dbReference>